<dbReference type="SUPFAM" id="SSF54862">
    <property type="entry name" value="4Fe-4S ferredoxins"/>
    <property type="match status" value="1"/>
</dbReference>
<dbReference type="InterPro" id="IPR017896">
    <property type="entry name" value="4Fe4S_Fe-S-bd"/>
</dbReference>
<dbReference type="PROSITE" id="PS51379">
    <property type="entry name" value="4FE4S_FER_2"/>
    <property type="match status" value="1"/>
</dbReference>
<keyword evidence="6" id="KW-1185">Reference proteome</keyword>
<dbReference type="InterPro" id="IPR017900">
    <property type="entry name" value="4Fe4S_Fe_S_CS"/>
</dbReference>
<evidence type="ECO:0000313" key="5">
    <source>
        <dbReference type="EMBL" id="MCW0484031.1"/>
    </source>
</evidence>
<keyword evidence="3" id="KW-0411">Iron-sulfur</keyword>
<evidence type="ECO:0000313" key="6">
    <source>
        <dbReference type="Proteomes" id="UP001163821"/>
    </source>
</evidence>
<evidence type="ECO:0000256" key="3">
    <source>
        <dbReference type="ARBA" id="ARBA00023014"/>
    </source>
</evidence>
<sequence>MKKVKIVAKHCPQNHFCPVMNICPTKAITQRSPFEAPVIDESKCTNCGRCTRFCGYGAFQITP</sequence>
<evidence type="ECO:0000259" key="4">
    <source>
        <dbReference type="PROSITE" id="PS51379"/>
    </source>
</evidence>
<protein>
    <submittedName>
        <fullName evidence="5">4Fe-4S binding protein</fullName>
    </submittedName>
</protein>
<evidence type="ECO:0000256" key="1">
    <source>
        <dbReference type="ARBA" id="ARBA00022723"/>
    </source>
</evidence>
<accession>A0AA41Y9F2</accession>
<dbReference type="GO" id="GO:0046872">
    <property type="term" value="F:metal ion binding"/>
    <property type="evidence" value="ECO:0007669"/>
    <property type="project" value="UniProtKB-KW"/>
</dbReference>
<dbReference type="PROSITE" id="PS00198">
    <property type="entry name" value="4FE4S_FER_1"/>
    <property type="match status" value="1"/>
</dbReference>
<dbReference type="Gene3D" id="3.30.70.20">
    <property type="match status" value="1"/>
</dbReference>
<dbReference type="EMBL" id="JAPAAF010000027">
    <property type="protein sequence ID" value="MCW0484031.1"/>
    <property type="molecule type" value="Genomic_DNA"/>
</dbReference>
<name>A0AA41Y9F2_9BACT</name>
<proteinExistence type="predicted"/>
<comment type="caution">
    <text evidence="5">The sequence shown here is derived from an EMBL/GenBank/DDBJ whole genome shotgun (WGS) entry which is preliminary data.</text>
</comment>
<organism evidence="5 6">
    <name type="scientific">Gaoshiqia sediminis</name>
    <dbReference type="NCBI Taxonomy" id="2986998"/>
    <lineage>
        <taxon>Bacteria</taxon>
        <taxon>Pseudomonadati</taxon>
        <taxon>Bacteroidota</taxon>
        <taxon>Bacteroidia</taxon>
        <taxon>Marinilabiliales</taxon>
        <taxon>Prolixibacteraceae</taxon>
        <taxon>Gaoshiqia</taxon>
    </lineage>
</organism>
<dbReference type="GO" id="GO:0051536">
    <property type="term" value="F:iron-sulfur cluster binding"/>
    <property type="evidence" value="ECO:0007669"/>
    <property type="project" value="UniProtKB-KW"/>
</dbReference>
<reference evidence="5" key="1">
    <citation type="submission" date="2022-10" db="EMBL/GenBank/DDBJ databases">
        <title>Gaoshiqiia sediminis gen. nov., sp. nov., isolated from coastal sediment.</title>
        <authorList>
            <person name="Yu W.X."/>
            <person name="Mu D.S."/>
            <person name="Du J.Z."/>
            <person name="Liang Y.Q."/>
        </authorList>
    </citation>
    <scope>NUCLEOTIDE SEQUENCE</scope>
    <source>
        <strain evidence="5">A06</strain>
    </source>
</reference>
<evidence type="ECO:0000256" key="2">
    <source>
        <dbReference type="ARBA" id="ARBA00023004"/>
    </source>
</evidence>
<keyword evidence="2" id="KW-0408">Iron</keyword>
<dbReference type="AlphaFoldDB" id="A0AA41Y9F2"/>
<dbReference type="Proteomes" id="UP001163821">
    <property type="component" value="Unassembled WGS sequence"/>
</dbReference>
<gene>
    <name evidence="5" type="ORF">N2K84_14915</name>
</gene>
<dbReference type="Pfam" id="PF12837">
    <property type="entry name" value="Fer4_6"/>
    <property type="match status" value="1"/>
</dbReference>
<feature type="domain" description="4Fe-4S ferredoxin-type" evidence="4">
    <location>
        <begin position="35"/>
        <end position="63"/>
    </location>
</feature>
<dbReference type="RefSeq" id="WP_282592623.1">
    <property type="nucleotide sequence ID" value="NZ_JAPAAF010000027.1"/>
</dbReference>
<keyword evidence="1" id="KW-0479">Metal-binding</keyword>